<proteinExistence type="predicted"/>
<dbReference type="AlphaFoldDB" id="A0A5F1ZW42"/>
<keyword evidence="4" id="KW-1185">Reference proteome</keyword>
<organism evidence="2 5">
    <name type="scientific">Leptospira langatensis</name>
    <dbReference type="NCBI Taxonomy" id="2484983"/>
    <lineage>
        <taxon>Bacteria</taxon>
        <taxon>Pseudomonadati</taxon>
        <taxon>Spirochaetota</taxon>
        <taxon>Spirochaetia</taxon>
        <taxon>Leptospirales</taxon>
        <taxon>Leptospiraceae</taxon>
        <taxon>Leptospira</taxon>
    </lineage>
</organism>
<dbReference type="EMBL" id="RQER01000006">
    <property type="protein sequence ID" value="TGK01482.1"/>
    <property type="molecule type" value="Genomic_DNA"/>
</dbReference>
<protein>
    <submittedName>
        <fullName evidence="2">Uncharacterized protein</fullName>
    </submittedName>
</protein>
<keyword evidence="1" id="KW-0812">Transmembrane</keyword>
<reference evidence="3" key="1">
    <citation type="submission" date="2018-10" db="EMBL/GenBank/DDBJ databases">
        <authorList>
            <person name="Vincent A.T."/>
            <person name="Schiettekatte O."/>
            <person name="Bourhy P."/>
            <person name="Veyrier F.J."/>
            <person name="Picardeau M."/>
        </authorList>
    </citation>
    <scope>NUCLEOTIDE SEQUENCE</scope>
    <source>
        <strain evidence="3">201702690</strain>
    </source>
</reference>
<keyword evidence="1" id="KW-0472">Membrane</keyword>
<dbReference type="Proteomes" id="UP000297273">
    <property type="component" value="Unassembled WGS sequence"/>
</dbReference>
<sequence>MGLRTTKDWNQFLLRFFVALGVWEVASVTLRTLLFSVFYYDPNLKNFFIPISQIVWVGPIVADLIQVFFLGLLVTLARPSLPYGLLGGLVAGLSFSIAAYAAPALAISQFTGAFPIKLLWLWVFYQSVLTLIGAFIFSFSSEEE</sequence>
<evidence type="ECO:0000313" key="5">
    <source>
        <dbReference type="Proteomes" id="UP000297946"/>
    </source>
</evidence>
<feature type="transmembrane region" description="Helical" evidence="1">
    <location>
        <begin position="83"/>
        <end position="107"/>
    </location>
</feature>
<dbReference type="Proteomes" id="UP000297946">
    <property type="component" value="Unassembled WGS sequence"/>
</dbReference>
<gene>
    <name evidence="2" type="ORF">EHO57_11205</name>
    <name evidence="3" type="ORF">EHQ53_07665</name>
</gene>
<feature type="transmembrane region" description="Helical" evidence="1">
    <location>
        <begin position="12"/>
        <end position="34"/>
    </location>
</feature>
<evidence type="ECO:0000256" key="1">
    <source>
        <dbReference type="SAM" id="Phobius"/>
    </source>
</evidence>
<dbReference type="OrthoDB" id="342911at2"/>
<keyword evidence="1" id="KW-1133">Transmembrane helix</keyword>
<feature type="transmembrane region" description="Helical" evidence="1">
    <location>
        <begin position="54"/>
        <end position="76"/>
    </location>
</feature>
<name>A0A5F1ZW42_9LEPT</name>
<comment type="caution">
    <text evidence="2">The sequence shown here is derived from an EMBL/GenBank/DDBJ whole genome shotgun (WGS) entry which is preliminary data.</text>
</comment>
<dbReference type="RefSeq" id="WP_135644727.1">
    <property type="nucleotide sequence ID" value="NZ_RQER01000006.1"/>
</dbReference>
<evidence type="ECO:0000313" key="4">
    <source>
        <dbReference type="Proteomes" id="UP000297273"/>
    </source>
</evidence>
<reference evidence="2 5" key="2">
    <citation type="journal article" date="2019" name="PLoS Negl. Trop. Dis.">
        <title>Revisiting the worldwide diversity of Leptospira species in the environment.</title>
        <authorList>
            <person name="Vincent A.T."/>
            <person name="Schiettekatte O."/>
            <person name="Bourhy P."/>
            <person name="Veyrier F.J."/>
            <person name="Picardeau M."/>
        </authorList>
    </citation>
    <scope>NUCLEOTIDE SEQUENCE [LARGE SCALE GENOMIC DNA]</scope>
    <source>
        <strain evidence="3">201702690</strain>
        <strain evidence="2 5">SSW18</strain>
    </source>
</reference>
<dbReference type="EMBL" id="RQGC01000004">
    <property type="protein sequence ID" value="TGL42068.1"/>
    <property type="molecule type" value="Genomic_DNA"/>
</dbReference>
<feature type="transmembrane region" description="Helical" evidence="1">
    <location>
        <begin position="119"/>
        <end position="139"/>
    </location>
</feature>
<accession>A0A5F1ZW42</accession>
<evidence type="ECO:0000313" key="2">
    <source>
        <dbReference type="EMBL" id="TGK01482.1"/>
    </source>
</evidence>
<evidence type="ECO:0000313" key="3">
    <source>
        <dbReference type="EMBL" id="TGL42068.1"/>
    </source>
</evidence>